<proteinExistence type="predicted"/>
<protein>
    <submittedName>
        <fullName evidence="1">Uncharacterized protein</fullName>
    </submittedName>
</protein>
<dbReference type="EMBL" id="BGKA01000110">
    <property type="protein sequence ID" value="GBH17484.1"/>
    <property type="molecule type" value="Genomic_DNA"/>
</dbReference>
<dbReference type="Proteomes" id="UP000248291">
    <property type="component" value="Unassembled WGS sequence"/>
</dbReference>
<comment type="caution">
    <text evidence="1">The sequence shown here is derived from an EMBL/GenBank/DDBJ whole genome shotgun (WGS) entry which is preliminary data.</text>
</comment>
<evidence type="ECO:0000313" key="2">
    <source>
        <dbReference type="Proteomes" id="UP000248291"/>
    </source>
</evidence>
<sequence>MSVLEQAIGLRHFDSVSVAACCEYMLPVQTVKRAANISINRGILPACTSSSARQKS</sequence>
<accession>A0AAN4Q4M3</accession>
<name>A0AAN4Q4M3_PSESF</name>
<dbReference type="AlphaFoldDB" id="A0AAN4Q4M3"/>
<reference evidence="1 2" key="1">
    <citation type="submission" date="2018-04" db="EMBL/GenBank/DDBJ databases">
        <title>Draft genome sequence of Pseudomonas syringae pv. actinidiae biovar 3 strains isolated from kiwifruit in Kagawa prefecture.</title>
        <authorList>
            <person name="Tabuchi M."/>
            <person name="Saito M."/>
            <person name="Fujiwara S."/>
            <person name="Sasa N."/>
            <person name="Akimitsu K."/>
            <person name="Gomi K."/>
            <person name="Konishi-Sugita S."/>
            <person name="Hamano K."/>
            <person name="Kataoka I."/>
        </authorList>
    </citation>
    <scope>NUCLEOTIDE SEQUENCE [LARGE SCALE GENOMIC DNA]</scope>
    <source>
        <strain evidence="1 2">MAFF212211</strain>
    </source>
</reference>
<gene>
    <name evidence="1" type="ORF">KPSA3_03452</name>
</gene>
<evidence type="ECO:0000313" key="1">
    <source>
        <dbReference type="EMBL" id="GBH17484.1"/>
    </source>
</evidence>
<organism evidence="1 2">
    <name type="scientific">Pseudomonas syringae pv. actinidiae</name>
    <dbReference type="NCBI Taxonomy" id="103796"/>
    <lineage>
        <taxon>Bacteria</taxon>
        <taxon>Pseudomonadati</taxon>
        <taxon>Pseudomonadota</taxon>
        <taxon>Gammaproteobacteria</taxon>
        <taxon>Pseudomonadales</taxon>
        <taxon>Pseudomonadaceae</taxon>
        <taxon>Pseudomonas</taxon>
        <taxon>Pseudomonas syringae</taxon>
    </lineage>
</organism>